<dbReference type="EMBL" id="LXQA011125229">
    <property type="protein sequence ID" value="MCI85849.1"/>
    <property type="molecule type" value="Genomic_DNA"/>
</dbReference>
<evidence type="ECO:0000313" key="2">
    <source>
        <dbReference type="Proteomes" id="UP000265520"/>
    </source>
</evidence>
<organism evidence="1 2">
    <name type="scientific">Trifolium medium</name>
    <dbReference type="NCBI Taxonomy" id="97028"/>
    <lineage>
        <taxon>Eukaryota</taxon>
        <taxon>Viridiplantae</taxon>
        <taxon>Streptophyta</taxon>
        <taxon>Embryophyta</taxon>
        <taxon>Tracheophyta</taxon>
        <taxon>Spermatophyta</taxon>
        <taxon>Magnoliopsida</taxon>
        <taxon>eudicotyledons</taxon>
        <taxon>Gunneridae</taxon>
        <taxon>Pentapetalae</taxon>
        <taxon>rosids</taxon>
        <taxon>fabids</taxon>
        <taxon>Fabales</taxon>
        <taxon>Fabaceae</taxon>
        <taxon>Papilionoideae</taxon>
        <taxon>50 kb inversion clade</taxon>
        <taxon>NPAAA clade</taxon>
        <taxon>Hologalegina</taxon>
        <taxon>IRL clade</taxon>
        <taxon>Trifolieae</taxon>
        <taxon>Trifolium</taxon>
    </lineage>
</organism>
<keyword evidence="2" id="KW-1185">Reference proteome</keyword>
<sequence length="44" mass="4945">RHYWLRPATAGTGAARRYRQICAAAQQRPTWLPGLDSPTYLDGT</sequence>
<proteinExistence type="predicted"/>
<protein>
    <submittedName>
        <fullName evidence="1">Chlorophyll a-b binding protein 4 chloroplastic-like</fullName>
    </submittedName>
</protein>
<accession>A0A392VEY5</accession>
<feature type="non-terminal residue" evidence="1">
    <location>
        <position position="1"/>
    </location>
</feature>
<dbReference type="AlphaFoldDB" id="A0A392VEY5"/>
<name>A0A392VEY5_9FABA</name>
<dbReference type="Proteomes" id="UP000265520">
    <property type="component" value="Unassembled WGS sequence"/>
</dbReference>
<comment type="caution">
    <text evidence="1">The sequence shown here is derived from an EMBL/GenBank/DDBJ whole genome shotgun (WGS) entry which is preliminary data.</text>
</comment>
<reference evidence="1 2" key="1">
    <citation type="journal article" date="2018" name="Front. Plant Sci.">
        <title>Red Clover (Trifolium pratense) and Zigzag Clover (T. medium) - A Picture of Genomic Similarities and Differences.</title>
        <authorList>
            <person name="Dluhosova J."/>
            <person name="Istvanek J."/>
            <person name="Nedelnik J."/>
            <person name="Repkova J."/>
        </authorList>
    </citation>
    <scope>NUCLEOTIDE SEQUENCE [LARGE SCALE GENOMIC DNA]</scope>
    <source>
        <strain evidence="2">cv. 10/8</strain>
        <tissue evidence="1">Leaf</tissue>
    </source>
</reference>
<evidence type="ECO:0000313" key="1">
    <source>
        <dbReference type="EMBL" id="MCI85849.1"/>
    </source>
</evidence>